<comment type="caution">
    <text evidence="1">The sequence shown here is derived from an EMBL/GenBank/DDBJ whole genome shotgun (WGS) entry which is preliminary data.</text>
</comment>
<dbReference type="RefSeq" id="WP_289214800.1">
    <property type="nucleotide sequence ID" value="NZ_JAPVRC010000002.1"/>
</dbReference>
<dbReference type="Proteomes" id="UP001596494">
    <property type="component" value="Unassembled WGS sequence"/>
</dbReference>
<dbReference type="SUPFAM" id="SSF89232">
    <property type="entry name" value="Hypothetical protein TM1070"/>
    <property type="match status" value="1"/>
</dbReference>
<dbReference type="InterPro" id="IPR009794">
    <property type="entry name" value="ASRT"/>
</dbReference>
<dbReference type="PIRSF" id="PIRSF008711">
    <property type="entry name" value="UCP008711"/>
    <property type="match status" value="1"/>
</dbReference>
<dbReference type="Pfam" id="PF07100">
    <property type="entry name" value="ASRT"/>
    <property type="match status" value="1"/>
</dbReference>
<organism evidence="1 2">
    <name type="scientific">Halobacillus campisalis</name>
    <dbReference type="NCBI Taxonomy" id="435909"/>
    <lineage>
        <taxon>Bacteria</taxon>
        <taxon>Bacillati</taxon>
        <taxon>Bacillota</taxon>
        <taxon>Bacilli</taxon>
        <taxon>Bacillales</taxon>
        <taxon>Bacillaceae</taxon>
        <taxon>Halobacillus</taxon>
    </lineage>
</organism>
<protein>
    <submittedName>
        <fullName evidence="1">Sensory rhodopsin transducer</fullName>
    </submittedName>
</protein>
<keyword evidence="2" id="KW-1185">Reference proteome</keyword>
<dbReference type="EMBL" id="JBHTBY010000017">
    <property type="protein sequence ID" value="MFC7322405.1"/>
    <property type="molecule type" value="Genomic_DNA"/>
</dbReference>
<evidence type="ECO:0000313" key="1">
    <source>
        <dbReference type="EMBL" id="MFC7322405.1"/>
    </source>
</evidence>
<dbReference type="Gene3D" id="2.60.290.11">
    <property type="entry name" value="TM1070-like"/>
    <property type="match status" value="1"/>
</dbReference>
<gene>
    <name evidence="1" type="ORF">ACFQMN_16185</name>
</gene>
<reference evidence="2" key="1">
    <citation type="journal article" date="2019" name="Int. J. Syst. Evol. Microbiol.">
        <title>The Global Catalogue of Microorganisms (GCM) 10K type strain sequencing project: providing services to taxonomists for standard genome sequencing and annotation.</title>
        <authorList>
            <consortium name="The Broad Institute Genomics Platform"/>
            <consortium name="The Broad Institute Genome Sequencing Center for Infectious Disease"/>
            <person name="Wu L."/>
            <person name="Ma J."/>
        </authorList>
    </citation>
    <scope>NUCLEOTIDE SEQUENCE [LARGE SCALE GENOMIC DNA]</scope>
    <source>
        <strain evidence="2">CCUG 73951</strain>
    </source>
</reference>
<proteinExistence type="predicted"/>
<evidence type="ECO:0000313" key="2">
    <source>
        <dbReference type="Proteomes" id="UP001596494"/>
    </source>
</evidence>
<name>A0ABW2K8A2_9BACI</name>
<sequence length="121" mass="13656">MEIGRKAWIIPDAYTPPESSGKLESHEAICILNRNDQAAHLSIHLYFEDREPIEHIEYVIQGKRTKHLKTDSLHKDGESVPKGIPYAIEVNSDLPIVVQYSRLDATQSENALMTTLGFAQD</sequence>
<accession>A0ABW2K8A2</accession>
<dbReference type="InterPro" id="IPR036698">
    <property type="entry name" value="TM1070-like_sf"/>
</dbReference>